<evidence type="ECO:0000313" key="2">
    <source>
        <dbReference type="Proteomes" id="UP000324897"/>
    </source>
</evidence>
<proteinExistence type="predicted"/>
<evidence type="ECO:0000313" key="1">
    <source>
        <dbReference type="EMBL" id="TVU17403.1"/>
    </source>
</evidence>
<accession>A0A5J9U151</accession>
<dbReference type="Gramene" id="TVU17403">
    <property type="protein sequence ID" value="TVU17403"/>
    <property type="gene ID" value="EJB05_33438"/>
</dbReference>
<dbReference type="AlphaFoldDB" id="A0A5J9U151"/>
<protein>
    <submittedName>
        <fullName evidence="1">Uncharacterized protein</fullName>
    </submittedName>
</protein>
<gene>
    <name evidence="1" type="ORF">EJB05_33438</name>
</gene>
<reference evidence="1 2" key="1">
    <citation type="journal article" date="2019" name="Sci. Rep.">
        <title>A high-quality genome of Eragrostis curvula grass provides insights into Poaceae evolution and supports new strategies to enhance forage quality.</title>
        <authorList>
            <person name="Carballo J."/>
            <person name="Santos B.A.C.M."/>
            <person name="Zappacosta D."/>
            <person name="Garbus I."/>
            <person name="Selva J.P."/>
            <person name="Gallo C.A."/>
            <person name="Diaz A."/>
            <person name="Albertini E."/>
            <person name="Caccamo M."/>
            <person name="Echenique V."/>
        </authorList>
    </citation>
    <scope>NUCLEOTIDE SEQUENCE [LARGE SCALE GENOMIC DNA]</scope>
    <source>
        <strain evidence="2">cv. Victoria</strain>
        <tissue evidence="1">Leaf</tissue>
    </source>
</reference>
<keyword evidence="2" id="KW-1185">Reference proteome</keyword>
<dbReference type="Proteomes" id="UP000324897">
    <property type="component" value="Chromosome 7"/>
</dbReference>
<comment type="caution">
    <text evidence="1">The sequence shown here is derived from an EMBL/GenBank/DDBJ whole genome shotgun (WGS) entry which is preliminary data.</text>
</comment>
<name>A0A5J9U151_9POAL</name>
<sequence>MMAAKGKYDLELEGYKDAFRRIPHPPVGVCKVKDLKVRHIDYDGNALSDTCQALEHMFEMNLYPKEITLDDIFVCNGNERGSFAIQILVLEADRLVRKWDREQRKKKLWIDVKTVFQEICNEAQVCLSSLASGFIDCIENGDVNMLEGYPDTWSWNKKACYLLYIIASDSSTVHQALQKAKFQWPTQINLILKKVLEYNKKKPKPIKYNMNDGYDYIKLCRHIVKHWASYCNSVPYLQRSCANVQDFLRKMEEWTPGIWCTLYKAMGWPRP</sequence>
<dbReference type="OrthoDB" id="629681at2759"/>
<dbReference type="EMBL" id="RWGY01000029">
    <property type="protein sequence ID" value="TVU17403.1"/>
    <property type="molecule type" value="Genomic_DNA"/>
</dbReference>
<organism evidence="1 2">
    <name type="scientific">Eragrostis curvula</name>
    <name type="common">weeping love grass</name>
    <dbReference type="NCBI Taxonomy" id="38414"/>
    <lineage>
        <taxon>Eukaryota</taxon>
        <taxon>Viridiplantae</taxon>
        <taxon>Streptophyta</taxon>
        <taxon>Embryophyta</taxon>
        <taxon>Tracheophyta</taxon>
        <taxon>Spermatophyta</taxon>
        <taxon>Magnoliopsida</taxon>
        <taxon>Liliopsida</taxon>
        <taxon>Poales</taxon>
        <taxon>Poaceae</taxon>
        <taxon>PACMAD clade</taxon>
        <taxon>Chloridoideae</taxon>
        <taxon>Eragrostideae</taxon>
        <taxon>Eragrostidinae</taxon>
        <taxon>Eragrostis</taxon>
    </lineage>
</organism>